<sequence length="129" mass="15132">MVEMRIINLQDLPPSAYIRFGEKKGDDFVEDRKFLSSIIKDFKNEVSSVKSTSRKIGVPRTLVYKILEGKRKKIRLEYLIKIANFLQDNEKRKHSISRLQNKIYSVSCPHKGELRTFIKKKGKISMKFP</sequence>
<feature type="domain" description="HTH cro/C1-type" evidence="1">
    <location>
        <begin position="53"/>
        <end position="87"/>
    </location>
</feature>
<gene>
    <name evidence="2" type="ORF">AKJ44_02740</name>
</gene>
<dbReference type="Proteomes" id="UP000070035">
    <property type="component" value="Unassembled WGS sequence"/>
</dbReference>
<dbReference type="InterPro" id="IPR001387">
    <property type="entry name" value="Cro/C1-type_HTH"/>
</dbReference>
<accession>A0A133V4A9</accession>
<organism evidence="2 3">
    <name type="scientific">candidate division MSBL1 archaeon SCGC-AAA261F17</name>
    <dbReference type="NCBI Taxonomy" id="1698274"/>
    <lineage>
        <taxon>Archaea</taxon>
        <taxon>Methanobacteriati</taxon>
        <taxon>Methanobacteriota</taxon>
        <taxon>candidate division MSBL1</taxon>
    </lineage>
</organism>
<name>A0A133V4A9_9EURY</name>
<dbReference type="EMBL" id="LHXY01000045">
    <property type="protein sequence ID" value="KXB01246.1"/>
    <property type="molecule type" value="Genomic_DNA"/>
</dbReference>
<comment type="caution">
    <text evidence="2">The sequence shown here is derived from an EMBL/GenBank/DDBJ whole genome shotgun (WGS) entry which is preliminary data.</text>
</comment>
<evidence type="ECO:0000259" key="1">
    <source>
        <dbReference type="PROSITE" id="PS50943"/>
    </source>
</evidence>
<dbReference type="AlphaFoldDB" id="A0A133V4A9"/>
<protein>
    <recommendedName>
        <fullName evidence="1">HTH cro/C1-type domain-containing protein</fullName>
    </recommendedName>
</protein>
<evidence type="ECO:0000313" key="2">
    <source>
        <dbReference type="EMBL" id="KXB01246.1"/>
    </source>
</evidence>
<proteinExistence type="predicted"/>
<evidence type="ECO:0000313" key="3">
    <source>
        <dbReference type="Proteomes" id="UP000070035"/>
    </source>
</evidence>
<dbReference type="PROSITE" id="PS50943">
    <property type="entry name" value="HTH_CROC1"/>
    <property type="match status" value="1"/>
</dbReference>
<keyword evidence="3" id="KW-1185">Reference proteome</keyword>
<reference evidence="2 3" key="1">
    <citation type="journal article" date="2016" name="Sci. Rep.">
        <title>Metabolic traits of an uncultured archaeal lineage -MSBL1- from brine pools of the Red Sea.</title>
        <authorList>
            <person name="Mwirichia R."/>
            <person name="Alam I."/>
            <person name="Rashid M."/>
            <person name="Vinu M."/>
            <person name="Ba-Alawi W."/>
            <person name="Anthony Kamau A."/>
            <person name="Kamanda Ngugi D."/>
            <person name="Goker M."/>
            <person name="Klenk H.P."/>
            <person name="Bajic V."/>
            <person name="Stingl U."/>
        </authorList>
    </citation>
    <scope>NUCLEOTIDE SEQUENCE [LARGE SCALE GENOMIC DNA]</scope>
    <source>
        <strain evidence="2">SCGC-AAA261F17</strain>
    </source>
</reference>
<feature type="non-terminal residue" evidence="2">
    <location>
        <position position="129"/>
    </location>
</feature>